<name>A0A2K3LSW2_TRIPR</name>
<reference evidence="1 2" key="1">
    <citation type="journal article" date="2014" name="Am. J. Bot.">
        <title>Genome assembly and annotation for red clover (Trifolium pratense; Fabaceae).</title>
        <authorList>
            <person name="Istvanek J."/>
            <person name="Jaros M."/>
            <person name="Krenek A."/>
            <person name="Repkova J."/>
        </authorList>
    </citation>
    <scope>NUCLEOTIDE SEQUENCE [LARGE SCALE GENOMIC DNA]</scope>
    <source>
        <strain evidence="2">cv. Tatra</strain>
        <tissue evidence="1">Young leaves</tissue>
    </source>
</reference>
<dbReference type="ExpressionAtlas" id="A0A2K3LSW2">
    <property type="expression patterns" value="baseline"/>
</dbReference>
<evidence type="ECO:0000313" key="1">
    <source>
        <dbReference type="EMBL" id="PNX81628.1"/>
    </source>
</evidence>
<proteinExistence type="predicted"/>
<evidence type="ECO:0000313" key="2">
    <source>
        <dbReference type="Proteomes" id="UP000236291"/>
    </source>
</evidence>
<dbReference type="EMBL" id="ASHM01040273">
    <property type="protein sequence ID" value="PNX81628.1"/>
    <property type="molecule type" value="Genomic_DNA"/>
</dbReference>
<accession>A0A2K3LSW2</accession>
<sequence length="175" mass="19761">MTTMMMMNAFPPRVLESLDSMDSFDNSSLHLLSRELLEDEFEVDDFDGAVDLEIDVETLLGNILDDDTNSTTLENRQHQNEPVYIDLEADECVNYSPPGVLESLDSMDAFDNSSASFQSHEFLNKLDVNDLHGAVNLETDVETLLQNILDDHTNSEFEAVKLSNSTTLENRQHQD</sequence>
<gene>
    <name evidence="1" type="ORF">L195_g037652</name>
</gene>
<comment type="caution">
    <text evidence="1">The sequence shown here is derived from an EMBL/GenBank/DDBJ whole genome shotgun (WGS) entry which is preliminary data.</text>
</comment>
<dbReference type="Proteomes" id="UP000236291">
    <property type="component" value="Unassembled WGS sequence"/>
</dbReference>
<organism evidence="1 2">
    <name type="scientific">Trifolium pratense</name>
    <name type="common">Red clover</name>
    <dbReference type="NCBI Taxonomy" id="57577"/>
    <lineage>
        <taxon>Eukaryota</taxon>
        <taxon>Viridiplantae</taxon>
        <taxon>Streptophyta</taxon>
        <taxon>Embryophyta</taxon>
        <taxon>Tracheophyta</taxon>
        <taxon>Spermatophyta</taxon>
        <taxon>Magnoliopsida</taxon>
        <taxon>eudicotyledons</taxon>
        <taxon>Gunneridae</taxon>
        <taxon>Pentapetalae</taxon>
        <taxon>rosids</taxon>
        <taxon>fabids</taxon>
        <taxon>Fabales</taxon>
        <taxon>Fabaceae</taxon>
        <taxon>Papilionoideae</taxon>
        <taxon>50 kb inversion clade</taxon>
        <taxon>NPAAA clade</taxon>
        <taxon>Hologalegina</taxon>
        <taxon>IRL clade</taxon>
        <taxon>Trifolieae</taxon>
        <taxon>Trifolium</taxon>
    </lineage>
</organism>
<dbReference type="AlphaFoldDB" id="A0A2K3LSW2"/>
<protein>
    <submittedName>
        <fullName evidence="1">Uncharacterized protein</fullName>
    </submittedName>
</protein>
<reference evidence="1 2" key="2">
    <citation type="journal article" date="2017" name="Front. Plant Sci.">
        <title>Gene Classification and Mining of Molecular Markers Useful in Red Clover (Trifolium pratense) Breeding.</title>
        <authorList>
            <person name="Istvanek J."/>
            <person name="Dluhosova J."/>
            <person name="Dluhos P."/>
            <person name="Patkova L."/>
            <person name="Nedelnik J."/>
            <person name="Repkova J."/>
        </authorList>
    </citation>
    <scope>NUCLEOTIDE SEQUENCE [LARGE SCALE GENOMIC DNA]</scope>
    <source>
        <strain evidence="2">cv. Tatra</strain>
        <tissue evidence="1">Young leaves</tissue>
    </source>
</reference>